<dbReference type="InterPro" id="IPR011989">
    <property type="entry name" value="ARM-like"/>
</dbReference>
<dbReference type="InterPro" id="IPR021133">
    <property type="entry name" value="HEAT_type_2"/>
</dbReference>
<dbReference type="PATRIC" id="fig|301375.6.peg.559"/>
<keyword evidence="3" id="KW-0456">Lyase</keyword>
<organism evidence="3 6">
    <name type="scientific">Methanothrix harundinacea</name>
    <dbReference type="NCBI Taxonomy" id="301375"/>
    <lineage>
        <taxon>Archaea</taxon>
        <taxon>Methanobacteriati</taxon>
        <taxon>Methanobacteriota</taxon>
        <taxon>Stenosarchaea group</taxon>
        <taxon>Methanomicrobia</taxon>
        <taxon>Methanotrichales</taxon>
        <taxon>Methanotrichaceae</taxon>
        <taxon>Methanothrix</taxon>
    </lineage>
</organism>
<evidence type="ECO:0000313" key="3">
    <source>
        <dbReference type="EMBL" id="KUK43867.1"/>
    </source>
</evidence>
<dbReference type="InterPro" id="IPR004155">
    <property type="entry name" value="PBS_lyase_HEAT"/>
</dbReference>
<evidence type="ECO:0000313" key="5">
    <source>
        <dbReference type="Proteomes" id="UP000053961"/>
    </source>
</evidence>
<dbReference type="GO" id="GO:0016829">
    <property type="term" value="F:lyase activity"/>
    <property type="evidence" value="ECO:0007669"/>
    <property type="project" value="UniProtKB-KW"/>
</dbReference>
<evidence type="ECO:0000313" key="6">
    <source>
        <dbReference type="Proteomes" id="UP000057043"/>
    </source>
</evidence>
<dbReference type="InterPro" id="IPR016024">
    <property type="entry name" value="ARM-type_fold"/>
</dbReference>
<dbReference type="Gene3D" id="1.25.10.10">
    <property type="entry name" value="Leucine-rich Repeat Variant"/>
    <property type="match status" value="1"/>
</dbReference>
<dbReference type="GO" id="GO:0016491">
    <property type="term" value="F:oxidoreductase activity"/>
    <property type="evidence" value="ECO:0007669"/>
    <property type="project" value="TreeGrafter"/>
</dbReference>
<dbReference type="EMBL" id="LGFT01000044">
    <property type="protein sequence ID" value="KUK43867.1"/>
    <property type="molecule type" value="Genomic_DNA"/>
</dbReference>
<comment type="function">
    <text evidence="1">Catalyzes the hydroxylation of the N(6)-(4-aminobutyl)-L-lysine intermediate produced by deoxyhypusine synthase/DHPS on a critical lysine of the eukaryotic translation initiation factor 5A/eIF-5A. This is the second step of the post-translational modification of that lysine into an unusual amino acid residue named hypusine. Hypusination is unique to mature eIF-5A factor and is essential for its function.</text>
</comment>
<sequence length="238" mass="26435">MKQKIARELSRQGWLTLDHKPADIKREQIGFTAKEIAALISKPDADEAALAQIRRHLSDMKKYVEHVPRENNTESSESPRYGKGRAGRPPIRYVLNDAFWTGFHTREPESSVRGGIGIVDPNEEQHRLDDERVSAGEVLAKKGDQRGVDQLLQLLSDNSERARGKAALALGRLHEPRAYGPLSSMLNEDGEGIRTYAAKALGDLGDLRAIALLKKALNDSDLSVRREAKKALDKLSNL</sequence>
<dbReference type="PANTHER" id="PTHR12697:SF5">
    <property type="entry name" value="DEOXYHYPUSINE HYDROXYLASE"/>
    <property type="match status" value="1"/>
</dbReference>
<protein>
    <submittedName>
        <fullName evidence="3">PBS lyase HEAT domain protein repeat-containing protein</fullName>
    </submittedName>
</protein>
<feature type="region of interest" description="Disordered" evidence="2">
    <location>
        <begin position="64"/>
        <end position="87"/>
    </location>
</feature>
<reference evidence="5 6" key="2">
    <citation type="journal article" date="2015" name="MBio">
        <title>Genome-Resolved Metagenomic Analysis Reveals Roles for Candidate Phyla and Other Microbial Community Members in Biogeochemical Transformations in Oil Reservoirs.</title>
        <authorList>
            <person name="Hu P."/>
            <person name="Tom L."/>
            <person name="Singh A."/>
            <person name="Thomas B.C."/>
            <person name="Baker B.J."/>
            <person name="Piceno Y.M."/>
            <person name="Andersen G.L."/>
            <person name="Banfield J.F."/>
        </authorList>
    </citation>
    <scope>NUCLEOTIDE SEQUENCE [LARGE SCALE GENOMIC DNA]</scope>
    <source>
        <strain evidence="3">57_489</strain>
    </source>
</reference>
<gene>
    <name evidence="3" type="ORF">XD72_1767</name>
    <name evidence="4" type="ORF">XE07_1430</name>
</gene>
<comment type="caution">
    <text evidence="3">The sequence shown here is derived from an EMBL/GenBank/DDBJ whole genome shotgun (WGS) entry which is preliminary data.</text>
</comment>
<evidence type="ECO:0000256" key="1">
    <source>
        <dbReference type="ARBA" id="ARBA00045876"/>
    </source>
</evidence>
<dbReference type="Proteomes" id="UP000053961">
    <property type="component" value="Unassembled WGS sequence"/>
</dbReference>
<evidence type="ECO:0000256" key="2">
    <source>
        <dbReference type="SAM" id="MobiDB-lite"/>
    </source>
</evidence>
<dbReference type="Pfam" id="PF13646">
    <property type="entry name" value="HEAT_2"/>
    <property type="match status" value="1"/>
</dbReference>
<dbReference type="SUPFAM" id="SSF48371">
    <property type="entry name" value="ARM repeat"/>
    <property type="match status" value="1"/>
</dbReference>
<reference evidence="4" key="1">
    <citation type="journal article" date="2015" name="MBio">
        <title>Genome-resolved metagenomic analysis reveals roles for candidate phyla and other microbial community members in biogeochemical transformations in oil reservoirs.</title>
        <authorList>
            <person name="Hu P."/>
            <person name="Tom L."/>
            <person name="Singh A."/>
            <person name="Thomas B.C."/>
            <person name="Baker B.J."/>
            <person name="Piceno Y.M."/>
            <person name="Andersen G.L."/>
            <person name="Banfield J.F."/>
        </authorList>
    </citation>
    <scope>NUCLEOTIDE SEQUENCE [LARGE SCALE GENOMIC DNA]</scope>
    <source>
        <strain evidence="4">56_747</strain>
    </source>
</reference>
<dbReference type="SMART" id="SM00567">
    <property type="entry name" value="EZ_HEAT"/>
    <property type="match status" value="3"/>
</dbReference>
<evidence type="ECO:0000313" key="4">
    <source>
        <dbReference type="EMBL" id="KUK95994.1"/>
    </source>
</evidence>
<proteinExistence type="predicted"/>
<name>A0A101FSZ9_9EURY</name>
<dbReference type="PROSITE" id="PS50077">
    <property type="entry name" value="HEAT_REPEAT"/>
    <property type="match status" value="1"/>
</dbReference>
<dbReference type="Proteomes" id="UP000057043">
    <property type="component" value="Unassembled WGS sequence"/>
</dbReference>
<accession>A0A101FSZ9</accession>
<dbReference type="AlphaFoldDB" id="A0A101FSZ9"/>
<dbReference type="EMBL" id="LGHB01000022">
    <property type="protein sequence ID" value="KUK95994.1"/>
    <property type="molecule type" value="Genomic_DNA"/>
</dbReference>
<dbReference type="PANTHER" id="PTHR12697">
    <property type="entry name" value="PBS LYASE HEAT-LIKE PROTEIN"/>
    <property type="match status" value="1"/>
</dbReference>